<reference evidence="2 3" key="1">
    <citation type="submission" date="2018-11" db="EMBL/GenBank/DDBJ databases">
        <title>Complete genome sequencing of the Actinobacteria Serinibacter sp. K3-2.</title>
        <authorList>
            <person name="Rakitin A.L."/>
            <person name="Beletsky A.V."/>
            <person name="Mardanov A.V."/>
            <person name="Ravin N.V."/>
            <person name="Gromova A.S."/>
            <person name="Filippova S.N."/>
            <person name="Gal'Chenko V.F."/>
        </authorList>
    </citation>
    <scope>NUCLEOTIDE SEQUENCE [LARGE SCALE GENOMIC DNA]</scope>
    <source>
        <strain evidence="2 3">K3-2</strain>
    </source>
</reference>
<gene>
    <name evidence="2" type="ORF">SERN_2207</name>
</gene>
<comment type="caution">
    <text evidence="2">The sequence shown here is derived from an EMBL/GenBank/DDBJ whole genome shotgun (WGS) entry which is preliminary data.</text>
</comment>
<evidence type="ECO:0000313" key="3">
    <source>
        <dbReference type="Proteomes" id="UP000297318"/>
    </source>
</evidence>
<keyword evidence="1" id="KW-0472">Membrane</keyword>
<dbReference type="AlphaFoldDB" id="A0A4Z1DYE8"/>
<protein>
    <submittedName>
        <fullName evidence="2">Uncharacterized protein</fullName>
    </submittedName>
</protein>
<name>A0A4Z1DYE8_9MICO</name>
<keyword evidence="1" id="KW-1133">Transmembrane helix</keyword>
<dbReference type="Proteomes" id="UP000297318">
    <property type="component" value="Unassembled WGS sequence"/>
</dbReference>
<dbReference type="EMBL" id="RHPJ01000003">
    <property type="protein sequence ID" value="TGO04614.1"/>
    <property type="molecule type" value="Genomic_DNA"/>
</dbReference>
<keyword evidence="3" id="KW-1185">Reference proteome</keyword>
<keyword evidence="1" id="KW-0812">Transmembrane</keyword>
<sequence>MERSRYAGIAAAALVLVALIVRPGLFSKIRELPYEAYAVADSVLAVLGVFAAAAAAVLAWRQETRTLER</sequence>
<proteinExistence type="predicted"/>
<organism evidence="2 3">
    <name type="scientific">Serinibacter arcticus</name>
    <dbReference type="NCBI Taxonomy" id="1655435"/>
    <lineage>
        <taxon>Bacteria</taxon>
        <taxon>Bacillati</taxon>
        <taxon>Actinomycetota</taxon>
        <taxon>Actinomycetes</taxon>
        <taxon>Micrococcales</taxon>
        <taxon>Beutenbergiaceae</taxon>
        <taxon>Serinibacter</taxon>
    </lineage>
</organism>
<evidence type="ECO:0000256" key="1">
    <source>
        <dbReference type="SAM" id="Phobius"/>
    </source>
</evidence>
<accession>A0A4Z1DYE8</accession>
<feature type="transmembrane region" description="Helical" evidence="1">
    <location>
        <begin position="36"/>
        <end position="60"/>
    </location>
</feature>
<evidence type="ECO:0000313" key="2">
    <source>
        <dbReference type="EMBL" id="TGO04614.1"/>
    </source>
</evidence>